<evidence type="ECO:0000256" key="7">
    <source>
        <dbReference type="ARBA" id="ARBA00022741"/>
    </source>
</evidence>
<dbReference type="PROSITE" id="PS50011">
    <property type="entry name" value="PROTEIN_KINASE_DOM"/>
    <property type="match status" value="1"/>
</dbReference>
<dbReference type="AlphaFoldDB" id="A0AA39AF38"/>
<feature type="region of interest" description="Disordered" evidence="14">
    <location>
        <begin position="353"/>
        <end position="376"/>
    </location>
</feature>
<keyword evidence="4" id="KW-0812">Transmembrane</keyword>
<dbReference type="SMART" id="SM00220">
    <property type="entry name" value="S_TKc"/>
    <property type="match status" value="1"/>
</dbReference>
<keyword evidence="17" id="KW-1185">Reference proteome</keyword>
<evidence type="ECO:0000256" key="13">
    <source>
        <dbReference type="ARBA" id="ARBA00023180"/>
    </source>
</evidence>
<dbReference type="GO" id="GO:0005524">
    <property type="term" value="F:ATP binding"/>
    <property type="evidence" value="ECO:0007669"/>
    <property type="project" value="UniProtKB-KW"/>
</dbReference>
<evidence type="ECO:0000256" key="4">
    <source>
        <dbReference type="ARBA" id="ARBA00022692"/>
    </source>
</evidence>
<dbReference type="SUPFAM" id="SSF56112">
    <property type="entry name" value="Protein kinase-like (PK-like)"/>
    <property type="match status" value="1"/>
</dbReference>
<feature type="domain" description="Protein kinase" evidence="15">
    <location>
        <begin position="61"/>
        <end position="336"/>
    </location>
</feature>
<keyword evidence="5" id="KW-0732">Signal</keyword>
<evidence type="ECO:0000256" key="14">
    <source>
        <dbReference type="SAM" id="MobiDB-lite"/>
    </source>
</evidence>
<dbReference type="InterPro" id="IPR011009">
    <property type="entry name" value="Kinase-like_dom_sf"/>
</dbReference>
<evidence type="ECO:0000256" key="12">
    <source>
        <dbReference type="ARBA" id="ARBA00023170"/>
    </source>
</evidence>
<evidence type="ECO:0000256" key="1">
    <source>
        <dbReference type="ARBA" id="ARBA00004167"/>
    </source>
</evidence>
<evidence type="ECO:0000256" key="8">
    <source>
        <dbReference type="ARBA" id="ARBA00022777"/>
    </source>
</evidence>
<evidence type="ECO:0000259" key="15">
    <source>
        <dbReference type="PROSITE" id="PS50011"/>
    </source>
</evidence>
<dbReference type="PROSITE" id="PS00108">
    <property type="entry name" value="PROTEIN_KINASE_ST"/>
    <property type="match status" value="1"/>
</dbReference>
<evidence type="ECO:0000256" key="5">
    <source>
        <dbReference type="ARBA" id="ARBA00022729"/>
    </source>
</evidence>
<dbReference type="InterPro" id="IPR008271">
    <property type="entry name" value="Ser/Thr_kinase_AS"/>
</dbReference>
<keyword evidence="11" id="KW-0472">Membrane</keyword>
<dbReference type="InterPro" id="IPR000719">
    <property type="entry name" value="Prot_kinase_dom"/>
</dbReference>
<proteinExistence type="predicted"/>
<accession>A0AA39AF38</accession>
<dbReference type="Pfam" id="PF07714">
    <property type="entry name" value="PK_Tyr_Ser-Thr"/>
    <property type="match status" value="1"/>
</dbReference>
<evidence type="ECO:0000313" key="17">
    <source>
        <dbReference type="Proteomes" id="UP001168098"/>
    </source>
</evidence>
<dbReference type="Gene3D" id="1.10.510.10">
    <property type="entry name" value="Transferase(Phosphotransferase) domain 1"/>
    <property type="match status" value="1"/>
</dbReference>
<evidence type="ECO:0000256" key="11">
    <source>
        <dbReference type="ARBA" id="ARBA00023136"/>
    </source>
</evidence>
<dbReference type="Proteomes" id="UP001168098">
    <property type="component" value="Unassembled WGS sequence"/>
</dbReference>
<sequence>MNFILSTQPRPGPKHQLLHLCFFLLLHLHNPPLKEKVEYLHKQLSPLLFQQLSVWGSFIFYATASLAGKQGRNTILQKRKMGTLSSGQEIAIKRLSRSSVQGAVEFKNEIVLVAKLQHRNLVRLLGFCLEAEEKILVYEYVPNKSLDCFVFDPDKQGQLDWSRRYKIIGGIARGILYLHEDSRLRVIHRDLKASNVLLDGDMNPKISDFGMARILDGYMSPEYAMRGHFSAKSDVYSFGVLALEIISGKKNSSFYESGQTEDLPSYAWKLWRDGTPLELMDPMMGDSYARNEVIRCIHMGLLCVQEDPDDRPSMASVVLMLSSYSVTLPLPQQPAFFIRSGTESGFPINALESDQSASKSTPWSLNETSISELYPR</sequence>
<name>A0AA39AF38_VITRO</name>
<keyword evidence="10" id="KW-1133">Transmembrane helix</keyword>
<dbReference type="EMBL" id="JARBHA010000003">
    <property type="protein sequence ID" value="KAJ9705875.1"/>
    <property type="molecule type" value="Genomic_DNA"/>
</dbReference>
<dbReference type="GO" id="GO:0042742">
    <property type="term" value="P:defense response to bacterium"/>
    <property type="evidence" value="ECO:0007669"/>
    <property type="project" value="TreeGrafter"/>
</dbReference>
<evidence type="ECO:0000256" key="2">
    <source>
        <dbReference type="ARBA" id="ARBA00022527"/>
    </source>
</evidence>
<evidence type="ECO:0000313" key="16">
    <source>
        <dbReference type="EMBL" id="KAJ9705875.1"/>
    </source>
</evidence>
<keyword evidence="9" id="KW-0067">ATP-binding</keyword>
<dbReference type="Gene3D" id="3.30.200.20">
    <property type="entry name" value="Phosphorylase Kinase, domain 1"/>
    <property type="match status" value="1"/>
</dbReference>
<dbReference type="FunFam" id="3.30.200.20:FF:000910">
    <property type="entry name" value="Cysteine-rich receptor-like protein kinase 11"/>
    <property type="match status" value="1"/>
</dbReference>
<keyword evidence="7" id="KW-0547">Nucleotide-binding</keyword>
<keyword evidence="6" id="KW-0677">Repeat</keyword>
<keyword evidence="13" id="KW-0325">Glycoprotein</keyword>
<protein>
    <recommendedName>
        <fullName evidence="15">Protein kinase domain-containing protein</fullName>
    </recommendedName>
</protein>
<dbReference type="InterPro" id="IPR001245">
    <property type="entry name" value="Ser-Thr/Tyr_kinase_cat_dom"/>
</dbReference>
<dbReference type="PANTHER" id="PTHR27002:SF1050">
    <property type="entry name" value="CYSTEINE-RICH RECEPTOR-LIKE PROTEIN KINASE 5"/>
    <property type="match status" value="1"/>
</dbReference>
<evidence type="ECO:0000256" key="3">
    <source>
        <dbReference type="ARBA" id="ARBA00022679"/>
    </source>
</evidence>
<comment type="caution">
    <text evidence="16">The sequence shown here is derived from an EMBL/GenBank/DDBJ whole genome shotgun (WGS) entry which is preliminary data.</text>
</comment>
<keyword evidence="2" id="KW-0723">Serine/threonine-protein kinase</keyword>
<keyword evidence="3" id="KW-0808">Transferase</keyword>
<evidence type="ECO:0000256" key="6">
    <source>
        <dbReference type="ARBA" id="ARBA00022737"/>
    </source>
</evidence>
<comment type="subcellular location">
    <subcellularLocation>
        <location evidence="1">Membrane</location>
        <topology evidence="1">Single-pass membrane protein</topology>
    </subcellularLocation>
</comment>
<keyword evidence="12" id="KW-0675">Receptor</keyword>
<keyword evidence="8" id="KW-0418">Kinase</keyword>
<gene>
    <name evidence="16" type="ORF">PVL29_003804</name>
</gene>
<evidence type="ECO:0000256" key="10">
    <source>
        <dbReference type="ARBA" id="ARBA00022989"/>
    </source>
</evidence>
<organism evidence="16 17">
    <name type="scientific">Vitis rotundifolia</name>
    <name type="common">Muscadine grape</name>
    <dbReference type="NCBI Taxonomy" id="103349"/>
    <lineage>
        <taxon>Eukaryota</taxon>
        <taxon>Viridiplantae</taxon>
        <taxon>Streptophyta</taxon>
        <taxon>Embryophyta</taxon>
        <taxon>Tracheophyta</taxon>
        <taxon>Spermatophyta</taxon>
        <taxon>Magnoliopsida</taxon>
        <taxon>eudicotyledons</taxon>
        <taxon>Gunneridae</taxon>
        <taxon>Pentapetalae</taxon>
        <taxon>rosids</taxon>
        <taxon>Vitales</taxon>
        <taxon>Vitaceae</taxon>
        <taxon>Viteae</taxon>
        <taxon>Vitis</taxon>
    </lineage>
</organism>
<evidence type="ECO:0000256" key="9">
    <source>
        <dbReference type="ARBA" id="ARBA00022840"/>
    </source>
</evidence>
<dbReference type="FunFam" id="1.10.510.10:FF:000129">
    <property type="entry name" value="cysteine-rich receptor-like protein kinase 10"/>
    <property type="match status" value="1"/>
</dbReference>
<reference evidence="16 17" key="1">
    <citation type="journal article" date="2023" name="BMC Biotechnol.">
        <title>Vitis rotundifolia cv Carlos genome sequencing.</title>
        <authorList>
            <person name="Huff M."/>
            <person name="Hulse-Kemp A."/>
            <person name="Scheffler B."/>
            <person name="Youngblood R."/>
            <person name="Simpson S."/>
            <person name="Babiker E."/>
            <person name="Staton M."/>
        </authorList>
    </citation>
    <scope>NUCLEOTIDE SEQUENCE [LARGE SCALE GENOMIC DNA]</scope>
    <source>
        <tissue evidence="16">Leaf</tissue>
    </source>
</reference>
<dbReference type="PANTHER" id="PTHR27002">
    <property type="entry name" value="RECEPTOR-LIKE SERINE/THREONINE-PROTEIN KINASE SD1-8"/>
    <property type="match status" value="1"/>
</dbReference>
<dbReference type="GO" id="GO:0005886">
    <property type="term" value="C:plasma membrane"/>
    <property type="evidence" value="ECO:0007669"/>
    <property type="project" value="TreeGrafter"/>
</dbReference>
<dbReference type="GO" id="GO:0004674">
    <property type="term" value="F:protein serine/threonine kinase activity"/>
    <property type="evidence" value="ECO:0007669"/>
    <property type="project" value="UniProtKB-KW"/>
</dbReference>